<dbReference type="Proteomes" id="UP001469553">
    <property type="component" value="Unassembled WGS sequence"/>
</dbReference>
<proteinExistence type="predicted"/>
<reference evidence="1 2" key="1">
    <citation type="submission" date="2021-06" db="EMBL/GenBank/DDBJ databases">
        <authorList>
            <person name="Palmer J.M."/>
        </authorList>
    </citation>
    <scope>NUCLEOTIDE SEQUENCE [LARGE SCALE GENOMIC DNA]</scope>
    <source>
        <strain evidence="1 2">AS_MEX2019</strain>
        <tissue evidence="1">Muscle</tissue>
    </source>
</reference>
<protein>
    <submittedName>
        <fullName evidence="1">Uncharacterized protein</fullName>
    </submittedName>
</protein>
<dbReference type="EMBL" id="JAHRIP010038057">
    <property type="protein sequence ID" value="MEQ2294872.1"/>
    <property type="molecule type" value="Genomic_DNA"/>
</dbReference>
<name>A0ABV0YMQ7_9TELE</name>
<accession>A0ABV0YMQ7</accession>
<sequence>MMWPLLTSRSDVAPLLFPKLSEILFTPQMHLDKVTWPVMNTDDDEGCDAKSMCRIAGFPRTFIETASSDALAQLLRFWDGTEVLPSELEVEISGGIFPISVHGYTSWSHPPETPQQSRRRVNSINRGCELSETMLETLGQEGPQSS</sequence>
<evidence type="ECO:0000313" key="2">
    <source>
        <dbReference type="Proteomes" id="UP001469553"/>
    </source>
</evidence>
<organism evidence="1 2">
    <name type="scientific">Ameca splendens</name>
    <dbReference type="NCBI Taxonomy" id="208324"/>
    <lineage>
        <taxon>Eukaryota</taxon>
        <taxon>Metazoa</taxon>
        <taxon>Chordata</taxon>
        <taxon>Craniata</taxon>
        <taxon>Vertebrata</taxon>
        <taxon>Euteleostomi</taxon>
        <taxon>Actinopterygii</taxon>
        <taxon>Neopterygii</taxon>
        <taxon>Teleostei</taxon>
        <taxon>Neoteleostei</taxon>
        <taxon>Acanthomorphata</taxon>
        <taxon>Ovalentaria</taxon>
        <taxon>Atherinomorphae</taxon>
        <taxon>Cyprinodontiformes</taxon>
        <taxon>Goodeidae</taxon>
        <taxon>Ameca</taxon>
    </lineage>
</organism>
<keyword evidence="2" id="KW-1185">Reference proteome</keyword>
<gene>
    <name evidence="1" type="ORF">AMECASPLE_008290</name>
</gene>
<comment type="caution">
    <text evidence="1">The sequence shown here is derived from an EMBL/GenBank/DDBJ whole genome shotgun (WGS) entry which is preliminary data.</text>
</comment>
<evidence type="ECO:0000313" key="1">
    <source>
        <dbReference type="EMBL" id="MEQ2294872.1"/>
    </source>
</evidence>